<sequence>MWSTENITVSMPYAVWRVCYRDGLWHATGGIYCASYERALIRYQE</sequence>
<evidence type="ECO:0000313" key="2">
    <source>
        <dbReference type="Proteomes" id="UP001432011"/>
    </source>
</evidence>
<keyword evidence="2" id="KW-1185">Reference proteome</keyword>
<gene>
    <name evidence="1" type="ORF">OG913_21685</name>
</gene>
<protein>
    <submittedName>
        <fullName evidence="1">Uncharacterized protein</fullName>
    </submittedName>
</protein>
<organism evidence="1 2">
    <name type="scientific">Microbispora hainanensis</name>
    <dbReference type="NCBI Taxonomy" id="568844"/>
    <lineage>
        <taxon>Bacteria</taxon>
        <taxon>Bacillati</taxon>
        <taxon>Actinomycetota</taxon>
        <taxon>Actinomycetes</taxon>
        <taxon>Streptosporangiales</taxon>
        <taxon>Streptosporangiaceae</taxon>
        <taxon>Microbispora</taxon>
    </lineage>
</organism>
<name>A0ABZ1SIG6_9ACTN</name>
<evidence type="ECO:0000313" key="1">
    <source>
        <dbReference type="EMBL" id="WUP72053.1"/>
    </source>
</evidence>
<reference evidence="1" key="1">
    <citation type="submission" date="2022-10" db="EMBL/GenBank/DDBJ databases">
        <title>The complete genomes of actinobacterial strains from the NBC collection.</title>
        <authorList>
            <person name="Joergensen T.S."/>
            <person name="Alvarez Arevalo M."/>
            <person name="Sterndorff E.B."/>
            <person name="Faurdal D."/>
            <person name="Vuksanovic O."/>
            <person name="Mourched A.-S."/>
            <person name="Charusanti P."/>
            <person name="Shaw S."/>
            <person name="Blin K."/>
            <person name="Weber T."/>
        </authorList>
    </citation>
    <scope>NUCLEOTIDE SEQUENCE</scope>
    <source>
        <strain evidence="1">NBC_00254</strain>
    </source>
</reference>
<dbReference type="EMBL" id="CP108085">
    <property type="protein sequence ID" value="WUP72053.1"/>
    <property type="molecule type" value="Genomic_DNA"/>
</dbReference>
<dbReference type="RefSeq" id="WP_187280834.1">
    <property type="nucleotide sequence ID" value="NZ_CP108085.1"/>
</dbReference>
<accession>A0ABZ1SIG6</accession>
<dbReference type="Proteomes" id="UP001432011">
    <property type="component" value="Chromosome"/>
</dbReference>
<proteinExistence type="predicted"/>